<name>A0A915D724_9BILA</name>
<organism evidence="2 3">
    <name type="scientific">Ditylenchus dipsaci</name>
    <dbReference type="NCBI Taxonomy" id="166011"/>
    <lineage>
        <taxon>Eukaryota</taxon>
        <taxon>Metazoa</taxon>
        <taxon>Ecdysozoa</taxon>
        <taxon>Nematoda</taxon>
        <taxon>Chromadorea</taxon>
        <taxon>Rhabditida</taxon>
        <taxon>Tylenchina</taxon>
        <taxon>Tylenchomorpha</taxon>
        <taxon>Sphaerularioidea</taxon>
        <taxon>Anguinidae</taxon>
        <taxon>Anguininae</taxon>
        <taxon>Ditylenchus</taxon>
    </lineage>
</organism>
<reference evidence="3" key="1">
    <citation type="submission" date="2022-11" db="UniProtKB">
        <authorList>
            <consortium name="WormBaseParasite"/>
        </authorList>
    </citation>
    <scope>IDENTIFICATION</scope>
</reference>
<evidence type="ECO:0000313" key="3">
    <source>
        <dbReference type="WBParaSite" id="jg16686"/>
    </source>
</evidence>
<feature type="compositionally biased region" description="Low complexity" evidence="1">
    <location>
        <begin position="1"/>
        <end position="24"/>
    </location>
</feature>
<evidence type="ECO:0000256" key="1">
    <source>
        <dbReference type="SAM" id="MobiDB-lite"/>
    </source>
</evidence>
<dbReference type="WBParaSite" id="jg16686">
    <property type="protein sequence ID" value="jg16686"/>
    <property type="gene ID" value="jg16686"/>
</dbReference>
<dbReference type="AlphaFoldDB" id="A0A915D724"/>
<sequence length="343" mass="39208">MPTVMSAIVYSSSDDASSDGGISDWNDQLEETRNLLDESGEEQSEENQVVQRIGRPKKQMAAVDPPMAVELLSSQKKMKDGRSSYLAILEGEVFQRYSRADAAGIQKWRCIKHSEGCKKVIATNQANMCIRKNVADHSHCTAKVDLDIRKFKRQIPILSTQDQVAPRQIYSNLIEFAIYVPPDDVPMAYEAILNQCARNLDGSSIFIIGSAEKKFISYFEDIWVGRIGGRSMFPINLWNCYALTVEGKSKTTNSLEAWHNSLKLALASSDGKKPRFWKWLRNLKQECIMMEAQLVLMRGTPKKLKLEDQRIAIKRKRISENYNRERVFEYVMRHADLTVLNQF</sequence>
<protein>
    <submittedName>
        <fullName evidence="3">FLYWCH-type domain-containing protein</fullName>
    </submittedName>
</protein>
<feature type="region of interest" description="Disordered" evidence="1">
    <location>
        <begin position="1"/>
        <end position="60"/>
    </location>
</feature>
<keyword evidence="2" id="KW-1185">Reference proteome</keyword>
<dbReference type="Proteomes" id="UP000887574">
    <property type="component" value="Unplaced"/>
</dbReference>
<proteinExistence type="predicted"/>
<evidence type="ECO:0000313" key="2">
    <source>
        <dbReference type="Proteomes" id="UP000887574"/>
    </source>
</evidence>
<accession>A0A915D724</accession>